<dbReference type="PROSITE" id="PS50157">
    <property type="entry name" value="ZINC_FINGER_C2H2_2"/>
    <property type="match status" value="8"/>
</dbReference>
<dbReference type="Pfam" id="PF00096">
    <property type="entry name" value="zf-C2H2"/>
    <property type="match status" value="5"/>
</dbReference>
<feature type="domain" description="C2H2-type" evidence="10">
    <location>
        <begin position="277"/>
        <end position="304"/>
    </location>
</feature>
<evidence type="ECO:0000256" key="4">
    <source>
        <dbReference type="ARBA" id="ARBA00022771"/>
    </source>
</evidence>
<evidence type="ECO:0000256" key="6">
    <source>
        <dbReference type="ARBA" id="ARBA00023015"/>
    </source>
</evidence>
<dbReference type="FunFam" id="3.30.160.60:FF:002343">
    <property type="entry name" value="Zinc finger protein 33A"/>
    <property type="match status" value="1"/>
</dbReference>
<gene>
    <name evidence="11" type="ORF">OCBIM_22028064mg</name>
</gene>
<dbReference type="GO" id="GO:0002682">
    <property type="term" value="P:regulation of immune system process"/>
    <property type="evidence" value="ECO:0007669"/>
    <property type="project" value="TreeGrafter"/>
</dbReference>
<dbReference type="FunFam" id="3.30.160.60:FF:000557">
    <property type="entry name" value="zinc finger and SCAN domain-containing protein 29"/>
    <property type="match status" value="1"/>
</dbReference>
<dbReference type="GO" id="GO:0000978">
    <property type="term" value="F:RNA polymerase II cis-regulatory region sequence-specific DNA binding"/>
    <property type="evidence" value="ECO:0007669"/>
    <property type="project" value="TreeGrafter"/>
</dbReference>
<feature type="domain" description="C2H2-type" evidence="10">
    <location>
        <begin position="359"/>
        <end position="386"/>
    </location>
</feature>
<evidence type="ECO:0000256" key="2">
    <source>
        <dbReference type="ARBA" id="ARBA00022723"/>
    </source>
</evidence>
<keyword evidence="5" id="KW-0862">Zinc</keyword>
<keyword evidence="3" id="KW-0677">Repeat</keyword>
<dbReference type="SUPFAM" id="SSF57667">
    <property type="entry name" value="beta-beta-alpha zinc fingers"/>
    <property type="match status" value="5"/>
</dbReference>
<dbReference type="OrthoDB" id="8117402at2759"/>
<keyword evidence="4 9" id="KW-0863">Zinc-finger</keyword>
<feature type="domain" description="C2H2-type" evidence="10">
    <location>
        <begin position="387"/>
        <end position="414"/>
    </location>
</feature>
<dbReference type="PANTHER" id="PTHR24399">
    <property type="entry name" value="ZINC FINGER AND BTB DOMAIN-CONTAINING"/>
    <property type="match status" value="1"/>
</dbReference>
<dbReference type="Pfam" id="PF13913">
    <property type="entry name" value="zf-C2HC_2"/>
    <property type="match status" value="1"/>
</dbReference>
<comment type="subcellular location">
    <subcellularLocation>
        <location evidence="1">Nucleus</location>
    </subcellularLocation>
</comment>
<dbReference type="Pfam" id="PF13912">
    <property type="entry name" value="zf-C2H2_6"/>
    <property type="match status" value="1"/>
</dbReference>
<evidence type="ECO:0000256" key="7">
    <source>
        <dbReference type="ARBA" id="ARBA00023163"/>
    </source>
</evidence>
<evidence type="ECO:0000256" key="8">
    <source>
        <dbReference type="ARBA" id="ARBA00023242"/>
    </source>
</evidence>
<evidence type="ECO:0000256" key="3">
    <source>
        <dbReference type="ARBA" id="ARBA00022737"/>
    </source>
</evidence>
<proteinExistence type="predicted"/>
<feature type="domain" description="C2H2-type" evidence="10">
    <location>
        <begin position="305"/>
        <end position="332"/>
    </location>
</feature>
<dbReference type="Gene3D" id="3.30.160.60">
    <property type="entry name" value="Classic Zinc Finger"/>
    <property type="match status" value="9"/>
</dbReference>
<keyword evidence="7" id="KW-0804">Transcription</keyword>
<dbReference type="SMART" id="SM00355">
    <property type="entry name" value="ZnF_C2H2"/>
    <property type="match status" value="8"/>
</dbReference>
<evidence type="ECO:0000313" key="11">
    <source>
        <dbReference type="EMBL" id="KOF80334.1"/>
    </source>
</evidence>
<feature type="domain" description="C2H2-type" evidence="10">
    <location>
        <begin position="249"/>
        <end position="276"/>
    </location>
</feature>
<dbReference type="FunFam" id="3.30.160.60:FF:000264">
    <property type="entry name" value="Zinc finger protein 236"/>
    <property type="match status" value="1"/>
</dbReference>
<sequence>MYSDLGRSELSSEEELVRAVIKMDRVLKTKSFAEATEVKRRELDLAGLKEYEKMAQKVGVDVKLSLPKGIMERMEKKMKVYLLKGKMVEQVEAEVEKVLKEQSKEIMYITKGRRYGTMVVQFRTVEEASVVVLLPTYHGRKTSKVRVEAIPPDIEEAAVLVLQATEMEEVGWKGRTPDLIIQVEEGQLENSAVTVTLEGNRAEEASHLTAHKRTHTGEKPYLCDICGKMFYQKSHLTEHKYFHTGEKPFHCDVCSKSFSRKSHLTAHKNIHTGEKPYHCDVCGKSFSEGSTLTKHKRSHSGIKPFKCDICGRSFSQVGSLKRHKLVHAGDNPYHCHVETNVFSREIIKESNIHTGEKPYYCDIYSESFSAKCNLTRHKCIHAGEKPYCCDICGKSFFQASNLTRHRYTHTREKPYCCNICGKSFPEVSRLTKHKCIHTGEKSYHWDICGKSFSQKFHLTQHEHTHGRNHIAVVSVINHSLKEEN</sequence>
<feature type="domain" description="C2H2-type" evidence="10">
    <location>
        <begin position="415"/>
        <end position="442"/>
    </location>
</feature>
<organism evidence="11">
    <name type="scientific">Octopus bimaculoides</name>
    <name type="common">California two-spotted octopus</name>
    <dbReference type="NCBI Taxonomy" id="37653"/>
    <lineage>
        <taxon>Eukaryota</taxon>
        <taxon>Metazoa</taxon>
        <taxon>Spiralia</taxon>
        <taxon>Lophotrochozoa</taxon>
        <taxon>Mollusca</taxon>
        <taxon>Cephalopoda</taxon>
        <taxon>Coleoidea</taxon>
        <taxon>Octopodiformes</taxon>
        <taxon>Octopoda</taxon>
        <taxon>Incirrata</taxon>
        <taxon>Octopodidae</taxon>
        <taxon>Octopus</taxon>
    </lineage>
</organism>
<reference evidence="11" key="1">
    <citation type="submission" date="2015-07" db="EMBL/GenBank/DDBJ databases">
        <title>MeaNS - Measles Nucleotide Surveillance Program.</title>
        <authorList>
            <person name="Tran T."/>
            <person name="Druce J."/>
        </authorList>
    </citation>
    <scope>NUCLEOTIDE SEQUENCE</scope>
    <source>
        <strain evidence="11">UCB-OBI-ISO-001</strain>
        <tissue evidence="11">Gonad</tissue>
    </source>
</reference>
<dbReference type="FunFam" id="3.30.160.60:FF:001289">
    <property type="entry name" value="Zinc finger protein 574"/>
    <property type="match status" value="1"/>
</dbReference>
<dbReference type="GO" id="GO:0001817">
    <property type="term" value="P:regulation of cytokine production"/>
    <property type="evidence" value="ECO:0007669"/>
    <property type="project" value="TreeGrafter"/>
</dbReference>
<name>A0A0L8GU38_OCTBM</name>
<keyword evidence="6" id="KW-0805">Transcription regulation</keyword>
<keyword evidence="8" id="KW-0539">Nucleus</keyword>
<evidence type="ECO:0000256" key="5">
    <source>
        <dbReference type="ARBA" id="ARBA00022833"/>
    </source>
</evidence>
<dbReference type="FunFam" id="3.30.160.60:FF:000512">
    <property type="entry name" value="zinc finger protein 197 isoform X1"/>
    <property type="match status" value="1"/>
</dbReference>
<evidence type="ECO:0000259" key="10">
    <source>
        <dbReference type="PROSITE" id="PS50157"/>
    </source>
</evidence>
<dbReference type="InterPro" id="IPR036236">
    <property type="entry name" value="Znf_C2H2_sf"/>
</dbReference>
<dbReference type="InterPro" id="IPR013087">
    <property type="entry name" value="Znf_C2H2_type"/>
</dbReference>
<dbReference type="PANTHER" id="PTHR24399:SF23">
    <property type="entry name" value="C2H2-TYPE DOMAIN-CONTAINING PROTEIN"/>
    <property type="match status" value="1"/>
</dbReference>
<dbReference type="FunFam" id="3.30.160.60:FF:000100">
    <property type="entry name" value="Zinc finger 45-like"/>
    <property type="match status" value="1"/>
</dbReference>
<dbReference type="EMBL" id="KQ420424">
    <property type="protein sequence ID" value="KOF80334.1"/>
    <property type="molecule type" value="Genomic_DNA"/>
</dbReference>
<accession>A0A0L8GU38</accession>
<keyword evidence="2" id="KW-0479">Metal-binding</keyword>
<dbReference type="FunFam" id="3.30.160.60:FF:000690">
    <property type="entry name" value="Zinc finger protein 354C"/>
    <property type="match status" value="1"/>
</dbReference>
<evidence type="ECO:0000256" key="1">
    <source>
        <dbReference type="ARBA" id="ARBA00004123"/>
    </source>
</evidence>
<feature type="domain" description="C2H2-type" evidence="10">
    <location>
        <begin position="443"/>
        <end position="470"/>
    </location>
</feature>
<dbReference type="GO" id="GO:0008270">
    <property type="term" value="F:zinc ion binding"/>
    <property type="evidence" value="ECO:0007669"/>
    <property type="project" value="UniProtKB-KW"/>
</dbReference>
<feature type="domain" description="C2H2-type" evidence="10">
    <location>
        <begin position="221"/>
        <end position="248"/>
    </location>
</feature>
<dbReference type="AlphaFoldDB" id="A0A0L8GU38"/>
<dbReference type="GO" id="GO:0001227">
    <property type="term" value="F:DNA-binding transcription repressor activity, RNA polymerase II-specific"/>
    <property type="evidence" value="ECO:0007669"/>
    <property type="project" value="TreeGrafter"/>
</dbReference>
<dbReference type="PROSITE" id="PS00028">
    <property type="entry name" value="ZINC_FINGER_C2H2_1"/>
    <property type="match status" value="6"/>
</dbReference>
<dbReference type="GO" id="GO:0005654">
    <property type="term" value="C:nucleoplasm"/>
    <property type="evidence" value="ECO:0007669"/>
    <property type="project" value="TreeGrafter"/>
</dbReference>
<evidence type="ECO:0000256" key="9">
    <source>
        <dbReference type="PROSITE-ProRule" id="PRU00042"/>
    </source>
</evidence>
<protein>
    <recommendedName>
        <fullName evidence="10">C2H2-type domain-containing protein</fullName>
    </recommendedName>
</protein>